<dbReference type="PANTHER" id="PTHR33495">
    <property type="entry name" value="ANTI-SIGMA FACTOR ANTAGONIST TM_1081-RELATED-RELATED"/>
    <property type="match status" value="1"/>
</dbReference>
<dbReference type="InterPro" id="IPR036513">
    <property type="entry name" value="STAS_dom_sf"/>
</dbReference>
<dbReference type="Proteomes" id="UP000619260">
    <property type="component" value="Unassembled WGS sequence"/>
</dbReference>
<accession>A0A8J4DSH4</accession>
<evidence type="ECO:0000313" key="5">
    <source>
        <dbReference type="Proteomes" id="UP000619260"/>
    </source>
</evidence>
<name>A0A8J4DSH4_9ACTN</name>
<gene>
    <name evidence="4" type="primary">arsI</name>
    <name evidence="4" type="ORF">Val02_50620</name>
</gene>
<reference evidence="4" key="1">
    <citation type="submission" date="2021-01" db="EMBL/GenBank/DDBJ databases">
        <title>Whole genome shotgun sequence of Virgisporangium aliadipatigenens NBRC 105644.</title>
        <authorList>
            <person name="Komaki H."/>
            <person name="Tamura T."/>
        </authorList>
    </citation>
    <scope>NUCLEOTIDE SEQUENCE</scope>
    <source>
        <strain evidence="4">NBRC 105644</strain>
    </source>
</reference>
<comment type="similarity">
    <text evidence="1 2">Belongs to the anti-sigma-factor antagonist family.</text>
</comment>
<evidence type="ECO:0000256" key="2">
    <source>
        <dbReference type="RuleBase" id="RU003749"/>
    </source>
</evidence>
<dbReference type="GO" id="GO:0043856">
    <property type="term" value="F:anti-sigma factor antagonist activity"/>
    <property type="evidence" value="ECO:0007669"/>
    <property type="project" value="InterPro"/>
</dbReference>
<feature type="domain" description="STAS" evidence="3">
    <location>
        <begin position="10"/>
        <end position="102"/>
    </location>
</feature>
<dbReference type="InterPro" id="IPR002645">
    <property type="entry name" value="STAS_dom"/>
</dbReference>
<dbReference type="InterPro" id="IPR003658">
    <property type="entry name" value="Anti-sigma_ant"/>
</dbReference>
<protein>
    <recommendedName>
        <fullName evidence="2">Anti-sigma factor antagonist</fullName>
    </recommendedName>
</protein>
<proteinExistence type="inferred from homology"/>
<sequence>MSEDPDDPYLELTVTEEGSTVTVRVGGDLDVDTVPELQDVLVGWADRPGGRVVLDLSELEFCDSTGLGALVGLRRRLLAAGGSLALVGVSGQVARLFSYTGLAPMFGIDAPADVDAADVSAG</sequence>
<dbReference type="NCBIfam" id="TIGR00377">
    <property type="entry name" value="ant_ant_sig"/>
    <property type="match status" value="1"/>
</dbReference>
<dbReference type="Pfam" id="PF01740">
    <property type="entry name" value="STAS"/>
    <property type="match status" value="1"/>
</dbReference>
<dbReference type="CDD" id="cd07043">
    <property type="entry name" value="STAS_anti-anti-sigma_factors"/>
    <property type="match status" value="1"/>
</dbReference>
<dbReference type="SUPFAM" id="SSF52091">
    <property type="entry name" value="SpoIIaa-like"/>
    <property type="match status" value="1"/>
</dbReference>
<evidence type="ECO:0000256" key="1">
    <source>
        <dbReference type="ARBA" id="ARBA00009013"/>
    </source>
</evidence>
<organism evidence="4 5">
    <name type="scientific">Virgisporangium aliadipatigenens</name>
    <dbReference type="NCBI Taxonomy" id="741659"/>
    <lineage>
        <taxon>Bacteria</taxon>
        <taxon>Bacillati</taxon>
        <taxon>Actinomycetota</taxon>
        <taxon>Actinomycetes</taxon>
        <taxon>Micromonosporales</taxon>
        <taxon>Micromonosporaceae</taxon>
        <taxon>Virgisporangium</taxon>
    </lineage>
</organism>
<evidence type="ECO:0000259" key="3">
    <source>
        <dbReference type="PROSITE" id="PS50801"/>
    </source>
</evidence>
<keyword evidence="5" id="KW-1185">Reference proteome</keyword>
<comment type="caution">
    <text evidence="4">The sequence shown here is derived from an EMBL/GenBank/DDBJ whole genome shotgun (WGS) entry which is preliminary data.</text>
</comment>
<dbReference type="EMBL" id="BOPF01000019">
    <property type="protein sequence ID" value="GIJ48176.1"/>
    <property type="molecule type" value="Genomic_DNA"/>
</dbReference>
<dbReference type="PANTHER" id="PTHR33495:SF2">
    <property type="entry name" value="ANTI-SIGMA FACTOR ANTAGONIST TM_1081-RELATED"/>
    <property type="match status" value="1"/>
</dbReference>
<dbReference type="Gene3D" id="3.30.750.24">
    <property type="entry name" value="STAS domain"/>
    <property type="match status" value="1"/>
</dbReference>
<dbReference type="AlphaFoldDB" id="A0A8J4DSH4"/>
<dbReference type="RefSeq" id="WP_203901670.1">
    <property type="nucleotide sequence ID" value="NZ_BOPF01000019.1"/>
</dbReference>
<dbReference type="PROSITE" id="PS50801">
    <property type="entry name" value="STAS"/>
    <property type="match status" value="1"/>
</dbReference>
<evidence type="ECO:0000313" key="4">
    <source>
        <dbReference type="EMBL" id="GIJ48176.1"/>
    </source>
</evidence>